<feature type="compositionally biased region" description="Polar residues" evidence="1">
    <location>
        <begin position="1"/>
        <end position="36"/>
    </location>
</feature>
<keyword evidence="3" id="KW-1185">Reference proteome</keyword>
<evidence type="ECO:0000256" key="1">
    <source>
        <dbReference type="SAM" id="MobiDB-lite"/>
    </source>
</evidence>
<reference evidence="3" key="1">
    <citation type="journal article" date="2013" name="Nat. Genet.">
        <title>The duck genome and transcriptome provide insight into an avian influenza virus reservoir species.</title>
        <authorList>
            <person name="Huang Y."/>
            <person name="Li Y."/>
            <person name="Burt D.W."/>
            <person name="Chen H."/>
            <person name="Zhang Y."/>
            <person name="Qian W."/>
            <person name="Kim H."/>
            <person name="Gan S."/>
            <person name="Zhao Y."/>
            <person name="Li J."/>
            <person name="Yi K."/>
            <person name="Feng H."/>
            <person name="Zhu P."/>
            <person name="Li B."/>
            <person name="Liu Q."/>
            <person name="Fairley S."/>
            <person name="Magor K.E."/>
            <person name="Du Z."/>
            <person name="Hu X."/>
            <person name="Goodman L."/>
            <person name="Tafer H."/>
            <person name="Vignal A."/>
            <person name="Lee T."/>
            <person name="Kim K.W."/>
            <person name="Sheng Z."/>
            <person name="An Y."/>
            <person name="Searle S."/>
            <person name="Herrero J."/>
            <person name="Groenen M.A."/>
            <person name="Crooijmans R.P."/>
            <person name="Faraut T."/>
            <person name="Cai Q."/>
            <person name="Webster R.G."/>
            <person name="Aldridge J.R."/>
            <person name="Warren W.C."/>
            <person name="Bartschat S."/>
            <person name="Kehr S."/>
            <person name="Marz M."/>
            <person name="Stadler P.F."/>
            <person name="Smith J."/>
            <person name="Kraus R.H."/>
            <person name="Zhao Y."/>
            <person name="Ren L."/>
            <person name="Fei J."/>
            <person name="Morisson M."/>
            <person name="Kaiser P."/>
            <person name="Griffin D.K."/>
            <person name="Rao M."/>
            <person name="Pitel F."/>
            <person name="Wang J."/>
            <person name="Li N."/>
        </authorList>
    </citation>
    <scope>NUCLEOTIDE SEQUENCE [LARGE SCALE GENOMIC DNA]</scope>
</reference>
<evidence type="ECO:0000313" key="2">
    <source>
        <dbReference type="EMBL" id="EOA96603.1"/>
    </source>
</evidence>
<feature type="region of interest" description="Disordered" evidence="1">
    <location>
        <begin position="1"/>
        <end position="49"/>
    </location>
</feature>
<dbReference type="EMBL" id="KB743924">
    <property type="protein sequence ID" value="EOA96603.1"/>
    <property type="molecule type" value="Genomic_DNA"/>
</dbReference>
<evidence type="ECO:0000313" key="3">
    <source>
        <dbReference type="Proteomes" id="UP000296049"/>
    </source>
</evidence>
<sequence length="76" mass="8089">MGMYNQGQKMLNDTPKVTSGSQEQGVCQVKQTSPYSPGTAHDYSESSLSISDSHCNGVTAVVQVNSSKQMAAFSIE</sequence>
<dbReference type="Proteomes" id="UP000296049">
    <property type="component" value="Unassembled WGS sequence"/>
</dbReference>
<organism evidence="2 3">
    <name type="scientific">Anas platyrhynchos</name>
    <name type="common">Mallard</name>
    <name type="synonym">Anas boschas</name>
    <dbReference type="NCBI Taxonomy" id="8839"/>
    <lineage>
        <taxon>Eukaryota</taxon>
        <taxon>Metazoa</taxon>
        <taxon>Chordata</taxon>
        <taxon>Craniata</taxon>
        <taxon>Vertebrata</taxon>
        <taxon>Euteleostomi</taxon>
        <taxon>Archelosauria</taxon>
        <taxon>Archosauria</taxon>
        <taxon>Dinosauria</taxon>
        <taxon>Saurischia</taxon>
        <taxon>Theropoda</taxon>
        <taxon>Coelurosauria</taxon>
        <taxon>Aves</taxon>
        <taxon>Neognathae</taxon>
        <taxon>Galloanserae</taxon>
        <taxon>Anseriformes</taxon>
        <taxon>Anatidae</taxon>
        <taxon>Anatinae</taxon>
        <taxon>Anas</taxon>
    </lineage>
</organism>
<proteinExistence type="predicted"/>
<dbReference type="AlphaFoldDB" id="R0KTJ4"/>
<protein>
    <submittedName>
        <fullName evidence="2">Uncharacterized protein</fullName>
    </submittedName>
</protein>
<accession>R0KTJ4</accession>
<name>R0KTJ4_ANAPL</name>
<gene>
    <name evidence="2" type="ORF">Anapl_10046</name>
</gene>